<dbReference type="PANTHER" id="PTHR21824:SF4">
    <property type="entry name" value="TRANSMEMBRANE PROTEIN 177"/>
    <property type="match status" value="1"/>
</dbReference>
<evidence type="ECO:0000313" key="2">
    <source>
        <dbReference type="EMBL" id="JAC51132.1"/>
    </source>
</evidence>
<keyword evidence="1" id="KW-0472">Membrane</keyword>
<dbReference type="EMBL" id="GAKP01007820">
    <property type="protein sequence ID" value="JAC51132.1"/>
    <property type="molecule type" value="Transcribed_RNA"/>
</dbReference>
<proteinExistence type="predicted"/>
<keyword evidence="1" id="KW-1133">Transmembrane helix</keyword>
<dbReference type="EMBL" id="GAKP01007818">
    <property type="protein sequence ID" value="JAC51134.1"/>
    <property type="molecule type" value="Transcribed_RNA"/>
</dbReference>
<keyword evidence="1 2" id="KW-0812">Transmembrane</keyword>
<feature type="transmembrane region" description="Helical" evidence="1">
    <location>
        <begin position="177"/>
        <end position="197"/>
    </location>
</feature>
<organism evidence="2">
    <name type="scientific">Bactrocera dorsalis</name>
    <name type="common">Oriental fruit fly</name>
    <name type="synonym">Dacus dorsalis</name>
    <dbReference type="NCBI Taxonomy" id="27457"/>
    <lineage>
        <taxon>Eukaryota</taxon>
        <taxon>Metazoa</taxon>
        <taxon>Ecdysozoa</taxon>
        <taxon>Arthropoda</taxon>
        <taxon>Hexapoda</taxon>
        <taxon>Insecta</taxon>
        <taxon>Pterygota</taxon>
        <taxon>Neoptera</taxon>
        <taxon>Endopterygota</taxon>
        <taxon>Diptera</taxon>
        <taxon>Brachycera</taxon>
        <taxon>Muscomorpha</taxon>
        <taxon>Tephritoidea</taxon>
        <taxon>Tephritidae</taxon>
        <taxon>Bactrocera</taxon>
        <taxon>Bactrocera</taxon>
    </lineage>
</organism>
<protein>
    <submittedName>
        <fullName evidence="2">Transmembrane protein 177</fullName>
    </submittedName>
</protein>
<feature type="transmembrane region" description="Helical" evidence="1">
    <location>
        <begin position="23"/>
        <end position="41"/>
    </location>
</feature>
<dbReference type="PANTHER" id="PTHR21824">
    <property type="entry name" value="TRANSMEMBRANE PROTEIN 177"/>
    <property type="match status" value="1"/>
</dbReference>
<evidence type="ECO:0000256" key="1">
    <source>
        <dbReference type="SAM" id="Phobius"/>
    </source>
</evidence>
<accession>A0A034WA05</accession>
<feature type="transmembrane region" description="Helical" evidence="1">
    <location>
        <begin position="209"/>
        <end position="230"/>
    </location>
</feature>
<dbReference type="OrthoDB" id="110174at2759"/>
<reference evidence="2" key="1">
    <citation type="journal article" date="2014" name="BMC Genomics">
        <title>Characterizing the developmental transcriptome of the oriental fruit fly, Bactrocera dorsalis (Diptera: Tephritidae) through comparative genomic analysis with Drosophila melanogaster utilizing modENCODE datasets.</title>
        <authorList>
            <person name="Geib S.M."/>
            <person name="Calla B."/>
            <person name="Hall B."/>
            <person name="Hou S."/>
            <person name="Manoukis N.C."/>
        </authorList>
    </citation>
    <scope>NUCLEOTIDE SEQUENCE</scope>
    <source>
        <strain evidence="2">Punador</strain>
    </source>
</reference>
<gene>
    <name evidence="2" type="primary">TM177</name>
</gene>
<name>A0A034WA05_BACDO</name>
<dbReference type="GO" id="GO:0016020">
    <property type="term" value="C:membrane"/>
    <property type="evidence" value="ECO:0007669"/>
    <property type="project" value="TreeGrafter"/>
</dbReference>
<dbReference type="AlphaFoldDB" id="A0A034WA05"/>
<dbReference type="InterPro" id="IPR026620">
    <property type="entry name" value="TMEM177"/>
</dbReference>
<sequence>MKKSPVVKRGIMGFFQTPTGRNVVLYATGATTLGLFVVNFMPHTICLKYYKDFVQCYQNGIPRPVTEKVKERLEKALDVLQVEAYERKIIKPFTVFGFDLFQAGSTKYRFGGALGIPVNYAYSDPKDINRQDIRFRDQTIDWNTDAGKLLQDAIVLTEDEQLFGLCKSVLQLQTHRVLLNSLFPSISFLTMYTIGHYLNLRMNLLAGPFSLRLVMYTILGLFGVGSWSFMKDFNQVRYDTEIDKKLCNLGPQYVEAGASYYGKLLKKNMALRELIGDDTYSARGNVNYFLRQKSLPLTVHKSYFEEKLQELRQKTQTPTEMKN</sequence>